<reference evidence="2 3" key="1">
    <citation type="submission" date="2019-07" db="EMBL/GenBank/DDBJ databases">
        <title>Whole genome shotgun sequence of Acetobacter oeni NBRC 105207.</title>
        <authorList>
            <person name="Hosoyama A."/>
            <person name="Uohara A."/>
            <person name="Ohji S."/>
            <person name="Ichikawa N."/>
        </authorList>
    </citation>
    <scope>NUCLEOTIDE SEQUENCE [LARGE SCALE GENOMIC DNA]</scope>
    <source>
        <strain evidence="2 3">NBRC 105207</strain>
    </source>
</reference>
<dbReference type="EMBL" id="BJYG01000029">
    <property type="protein sequence ID" value="GEN63957.1"/>
    <property type="molecule type" value="Genomic_DNA"/>
</dbReference>
<evidence type="ECO:0000256" key="1">
    <source>
        <dbReference type="SAM" id="SignalP"/>
    </source>
</evidence>
<accession>A0A511XLY4</accession>
<dbReference type="PROSITE" id="PS51257">
    <property type="entry name" value="PROKAR_LIPOPROTEIN"/>
    <property type="match status" value="1"/>
</dbReference>
<dbReference type="AlphaFoldDB" id="A0A511XLY4"/>
<proteinExistence type="predicted"/>
<name>A0A511XLY4_9PROT</name>
<feature type="signal peptide" evidence="1">
    <location>
        <begin position="1"/>
        <end position="19"/>
    </location>
</feature>
<keyword evidence="1" id="KW-0732">Signal</keyword>
<evidence type="ECO:0008006" key="4">
    <source>
        <dbReference type="Google" id="ProtNLM"/>
    </source>
</evidence>
<sequence length="51" mass="5473">MKKQSIVVLALLAILAACCKKPDPNNLPVDGSISCNFEHLPGEKTTCPLLH</sequence>
<organism evidence="2 3">
    <name type="scientific">Acetobacter oeni</name>
    <dbReference type="NCBI Taxonomy" id="304077"/>
    <lineage>
        <taxon>Bacteria</taxon>
        <taxon>Pseudomonadati</taxon>
        <taxon>Pseudomonadota</taxon>
        <taxon>Alphaproteobacteria</taxon>
        <taxon>Acetobacterales</taxon>
        <taxon>Acetobacteraceae</taxon>
        <taxon>Acetobacter</taxon>
    </lineage>
</organism>
<evidence type="ECO:0000313" key="3">
    <source>
        <dbReference type="Proteomes" id="UP000321746"/>
    </source>
</evidence>
<dbReference type="RefSeq" id="WP_173572004.1">
    <property type="nucleotide sequence ID" value="NZ_BJYG01000029.1"/>
</dbReference>
<feature type="chain" id="PRO_5022198604" description="Lipoprotein" evidence="1">
    <location>
        <begin position="20"/>
        <end position="51"/>
    </location>
</feature>
<keyword evidence="3" id="KW-1185">Reference proteome</keyword>
<evidence type="ECO:0000313" key="2">
    <source>
        <dbReference type="EMBL" id="GEN63957.1"/>
    </source>
</evidence>
<gene>
    <name evidence="2" type="ORF">AOE01nite_21810</name>
</gene>
<protein>
    <recommendedName>
        <fullName evidence="4">Lipoprotein</fullName>
    </recommendedName>
</protein>
<dbReference type="Proteomes" id="UP000321746">
    <property type="component" value="Unassembled WGS sequence"/>
</dbReference>
<comment type="caution">
    <text evidence="2">The sequence shown here is derived from an EMBL/GenBank/DDBJ whole genome shotgun (WGS) entry which is preliminary data.</text>
</comment>